<protein>
    <recommendedName>
        <fullName evidence="2">DUF8032 domain-containing protein</fullName>
    </recommendedName>
</protein>
<proteinExistence type="predicted"/>
<evidence type="ECO:0000256" key="1">
    <source>
        <dbReference type="SAM" id="MobiDB-lite"/>
    </source>
</evidence>
<keyword evidence="4" id="KW-1185">Reference proteome</keyword>
<gene>
    <name evidence="3" type="ORF">MAM1_0004c00495</name>
</gene>
<dbReference type="OrthoDB" id="5599902at2759"/>
<name>A0A0C9M483_9FUNG</name>
<dbReference type="PANTHER" id="PTHR22949:SF0">
    <property type="entry name" value="RE27538P"/>
    <property type="match status" value="1"/>
</dbReference>
<dbReference type="STRING" id="91626.A0A0C9M483"/>
<evidence type="ECO:0000313" key="3">
    <source>
        <dbReference type="EMBL" id="GAN01064.1"/>
    </source>
</evidence>
<dbReference type="AlphaFoldDB" id="A0A0C9M483"/>
<feature type="compositionally biased region" description="Low complexity" evidence="1">
    <location>
        <begin position="124"/>
        <end position="176"/>
    </location>
</feature>
<feature type="region of interest" description="Disordered" evidence="1">
    <location>
        <begin position="93"/>
        <end position="182"/>
    </location>
</feature>
<sequence length="687" mass="75255">MTVNPHLQLCVNDLLHPTEKSESLLEALTSSQLEEIEKTLSKIKSKKQSSQNVTASTQNLMTQTANPSALHHDWALVAAQIAKALADSITTAANTSSSNNSNNNVKSASNNAKPPVSSPLATGAASVKSPATSTVSTSTASTASAKSTSNTNNSPTSSTSNTPANPASSSTAAAAAGSVVPNHEPRTEIRDGVEWVSFVYSHHRVLRRYSIRTDVDQVDLDILDEKFKSENCVYPRANLPREEYKGNRWAYETECNTLGWKLAHLNSSEIAGKRGLIQRAVDSYRNRYPSMRSRRVARQEKLLKGTLRKRKQRESEELGEDEERPVKSVKSVDSNSASPADAVPAATSVNTDLPKTVTIDDGVGGSKHRIRINVETVSLDTIDMQFRKANCVYPRAMEINTSSPFASQRQIEEAKCNELGWKLAWLNPKQLANRKNLLQRMLDVYRTKFLPELNPRKNSLRMPNPPNRLSIDTDMLTAKDDTVASSTPLTVAALAAQQHELANPKVVRRGGRGSGDKVDDDESLYSGTTDSLDFHDCFSPPADTTTTNSSLFLDTTKVESCNSPSTSESSMLLSPNTSINELMLSIPTTSDDLLFGGSQHPLFVEPVHDSCRHSISSSSSSGSDLVTTPYVKTERLDETLFKDTAMFELYAEPIQLPSAGVDFEQCDYIKTEDDHLMDPLMSQLFHI</sequence>
<feature type="domain" description="DUF8032" evidence="2">
    <location>
        <begin position="194"/>
        <end position="287"/>
    </location>
</feature>
<dbReference type="InterPro" id="IPR058345">
    <property type="entry name" value="DUF8032"/>
</dbReference>
<organism evidence="3">
    <name type="scientific">Mucor ambiguus</name>
    <dbReference type="NCBI Taxonomy" id="91626"/>
    <lineage>
        <taxon>Eukaryota</taxon>
        <taxon>Fungi</taxon>
        <taxon>Fungi incertae sedis</taxon>
        <taxon>Mucoromycota</taxon>
        <taxon>Mucoromycotina</taxon>
        <taxon>Mucoromycetes</taxon>
        <taxon>Mucorales</taxon>
        <taxon>Mucorineae</taxon>
        <taxon>Mucoraceae</taxon>
        <taxon>Mucor</taxon>
    </lineage>
</organism>
<dbReference type="PANTHER" id="PTHR22949">
    <property type="entry name" value="WHITE COLLAR 2 PROTEIN WC2"/>
    <property type="match status" value="1"/>
</dbReference>
<dbReference type="EMBL" id="DF836293">
    <property type="protein sequence ID" value="GAN01064.1"/>
    <property type="molecule type" value="Genomic_DNA"/>
</dbReference>
<feature type="domain" description="DUF8032" evidence="2">
    <location>
        <begin position="357"/>
        <end position="449"/>
    </location>
</feature>
<evidence type="ECO:0000259" key="2">
    <source>
        <dbReference type="Pfam" id="PF26087"/>
    </source>
</evidence>
<reference evidence="3" key="1">
    <citation type="submission" date="2014-09" db="EMBL/GenBank/DDBJ databases">
        <title>Draft genome sequence of an oleaginous Mucoromycotina fungus Mucor ambiguus NBRC6742.</title>
        <authorList>
            <person name="Takeda I."/>
            <person name="Yamane N."/>
            <person name="Morita T."/>
            <person name="Tamano K."/>
            <person name="Machida M."/>
            <person name="Baker S."/>
            <person name="Koike H."/>
        </authorList>
    </citation>
    <scope>NUCLEOTIDE SEQUENCE</scope>
    <source>
        <strain evidence="3">NBRC 6742</strain>
    </source>
</reference>
<evidence type="ECO:0000313" key="4">
    <source>
        <dbReference type="Proteomes" id="UP000053815"/>
    </source>
</evidence>
<accession>A0A0C9M483</accession>
<dbReference type="Pfam" id="PF26087">
    <property type="entry name" value="DUF8032"/>
    <property type="match status" value="2"/>
</dbReference>
<feature type="region of interest" description="Disordered" evidence="1">
    <location>
        <begin position="292"/>
        <end position="347"/>
    </location>
</feature>
<dbReference type="Proteomes" id="UP000053815">
    <property type="component" value="Unassembled WGS sequence"/>
</dbReference>
<feature type="compositionally biased region" description="Low complexity" evidence="1">
    <location>
        <begin position="93"/>
        <end position="112"/>
    </location>
</feature>